<dbReference type="InterPro" id="IPR001753">
    <property type="entry name" value="Enoyl-CoA_hydra/iso"/>
</dbReference>
<name>A0A840HTW3_9SPHN</name>
<dbReference type="PANTHER" id="PTHR43459">
    <property type="entry name" value="ENOYL-COA HYDRATASE"/>
    <property type="match status" value="1"/>
</dbReference>
<dbReference type="Proteomes" id="UP000575068">
    <property type="component" value="Unassembled WGS sequence"/>
</dbReference>
<reference evidence="1 2" key="1">
    <citation type="submission" date="2020-08" db="EMBL/GenBank/DDBJ databases">
        <title>Genomic Encyclopedia of Type Strains, Phase IV (KMG-IV): sequencing the most valuable type-strain genomes for metagenomic binning, comparative biology and taxonomic classification.</title>
        <authorList>
            <person name="Goeker M."/>
        </authorList>
    </citation>
    <scope>NUCLEOTIDE SEQUENCE [LARGE SCALE GENOMIC DNA]</scope>
    <source>
        <strain evidence="1 2">DSM 7465</strain>
    </source>
</reference>
<dbReference type="Pfam" id="PF00378">
    <property type="entry name" value="ECH_1"/>
    <property type="match status" value="1"/>
</dbReference>
<dbReference type="EC" id="4.2.1.17" evidence="1"/>
<dbReference type="Gene3D" id="3.90.226.10">
    <property type="entry name" value="2-enoyl-CoA Hydratase, Chain A, domain 1"/>
    <property type="match status" value="1"/>
</dbReference>
<organism evidence="1 2">
    <name type="scientific">Rhizorhapis suberifaciens</name>
    <name type="common">corky root of lettuce</name>
    <dbReference type="NCBI Taxonomy" id="13656"/>
    <lineage>
        <taxon>Bacteria</taxon>
        <taxon>Pseudomonadati</taxon>
        <taxon>Pseudomonadota</taxon>
        <taxon>Alphaproteobacteria</taxon>
        <taxon>Sphingomonadales</taxon>
        <taxon>Sphingomonadaceae</taxon>
        <taxon>Rhizorhapis</taxon>
    </lineage>
</organism>
<sequence>MSRFTYLSRIYVIATQEYACLQLSLVDGIAEIRLARPDLLNRFDAPAHIEFVAALRQLAAVGAALRVVVISAEGRAFSAGGDFDEMLDANASADIRAQMARDARNVLYGLIDFPVPIISAVQGAAIGLGATIAILADMVVAWKGAKIADTHVNVGLVAGDGGVLAWSQAIGISRAKRYLLTGDIMTGEQAHAMGIVSDLADTPEEVLPMARALAEKIRDLPAEGVNGTRRTFAALTRARANEAFELGISLEMESMASANLRRTVETLLKR</sequence>
<accession>A0A840HTW3</accession>
<proteinExistence type="predicted"/>
<dbReference type="SUPFAM" id="SSF52096">
    <property type="entry name" value="ClpP/crotonase"/>
    <property type="match status" value="1"/>
</dbReference>
<gene>
    <name evidence="1" type="ORF">HNQ99_001744</name>
</gene>
<dbReference type="PANTHER" id="PTHR43459:SF3">
    <property type="entry name" value="ENOYL-COA HYDRATASE ECHA15 (ENOYL HYDRASE) (UNSATURATED ACYL-COA HYDRATASE) (CROTONASE)-RELATED"/>
    <property type="match status" value="1"/>
</dbReference>
<evidence type="ECO:0000313" key="1">
    <source>
        <dbReference type="EMBL" id="MBB4641435.1"/>
    </source>
</evidence>
<dbReference type="EMBL" id="JACHOV010000006">
    <property type="protein sequence ID" value="MBB4641435.1"/>
    <property type="molecule type" value="Genomic_DNA"/>
</dbReference>
<evidence type="ECO:0000313" key="2">
    <source>
        <dbReference type="Proteomes" id="UP000575068"/>
    </source>
</evidence>
<dbReference type="AlphaFoldDB" id="A0A840HTW3"/>
<dbReference type="GO" id="GO:0004300">
    <property type="term" value="F:enoyl-CoA hydratase activity"/>
    <property type="evidence" value="ECO:0007669"/>
    <property type="project" value="UniProtKB-EC"/>
</dbReference>
<dbReference type="InterPro" id="IPR029045">
    <property type="entry name" value="ClpP/crotonase-like_dom_sf"/>
</dbReference>
<protein>
    <submittedName>
        <fullName evidence="1">Enoyl-CoA hydratase</fullName>
        <ecNumber evidence="1">4.2.1.17</ecNumber>
    </submittedName>
</protein>
<dbReference type="CDD" id="cd06558">
    <property type="entry name" value="crotonase-like"/>
    <property type="match status" value="1"/>
</dbReference>
<dbReference type="RefSeq" id="WP_221232635.1">
    <property type="nucleotide sequence ID" value="NZ_JACHOV010000006.1"/>
</dbReference>
<keyword evidence="2" id="KW-1185">Reference proteome</keyword>
<comment type="caution">
    <text evidence="1">The sequence shown here is derived from an EMBL/GenBank/DDBJ whole genome shotgun (WGS) entry which is preliminary data.</text>
</comment>
<keyword evidence="1" id="KW-0456">Lyase</keyword>